<reference evidence="1" key="1">
    <citation type="journal article" date="2017" name="Protist">
        <title>Diversity of the Photosynthetic Paulinella Species, with the Description of Paulinella micropora sp. nov. and the Chromatophore Genome Sequence for strain KR01.</title>
        <authorList>
            <person name="Lhee D."/>
            <person name="Yang E.C."/>
            <person name="Kim J.I."/>
            <person name="Nakayama T."/>
            <person name="Zuccarello G."/>
            <person name="Andersen R.A."/>
            <person name="Yoon H.S."/>
        </authorList>
    </citation>
    <scope>NUCLEOTIDE SEQUENCE</scope>
    <source>
        <strain evidence="1">FK01</strain>
    </source>
</reference>
<dbReference type="AlphaFoldDB" id="A0A1S6YID6"/>
<geneLocation type="plastid" evidence="1"/>
<accession>A0A1S6YID6</accession>
<dbReference type="SUPFAM" id="SSF89360">
    <property type="entry name" value="HesB-like domain"/>
    <property type="match status" value="1"/>
</dbReference>
<gene>
    <name evidence="1" type="ORF">PFK_544</name>
</gene>
<protein>
    <submittedName>
        <fullName evidence="1">Uncharacterized protein</fullName>
    </submittedName>
</protein>
<dbReference type="EMBL" id="KY124271">
    <property type="protein sequence ID" value="AQX45090.1"/>
    <property type="molecule type" value="Genomic_DNA"/>
</dbReference>
<proteinExistence type="predicted"/>
<organism evidence="1">
    <name type="scientific">Paulinella micropora</name>
    <dbReference type="NCBI Taxonomy" id="1928728"/>
    <lineage>
        <taxon>Eukaryota</taxon>
        <taxon>Sar</taxon>
        <taxon>Rhizaria</taxon>
        <taxon>Cercozoa</taxon>
        <taxon>Imbricatea</taxon>
        <taxon>Silicofilosea</taxon>
        <taxon>Euglyphida</taxon>
        <taxon>Paulinellidae</taxon>
        <taxon>Paulinella</taxon>
    </lineage>
</organism>
<name>A0A1S6YID6_9EUKA</name>
<dbReference type="InterPro" id="IPR035903">
    <property type="entry name" value="HesB-like_dom_sf"/>
</dbReference>
<dbReference type="Gene3D" id="2.60.300.12">
    <property type="entry name" value="HesB-like domain"/>
    <property type="match status" value="1"/>
</dbReference>
<keyword evidence="1" id="KW-0934">Plastid</keyword>
<evidence type="ECO:0000313" key="1">
    <source>
        <dbReference type="EMBL" id="AQX45090.1"/>
    </source>
</evidence>
<sequence length="126" mass="13671">MMIQHSQLRTLRIMIRGQGLVFSNTAVAELTRQAAIGGTPGLTHIDLVHGGCEEFTIRLKPGHLFGVPVARLDGITVYAPASQVTNLAGLNIDYQDDLDGGSFRIIQKQGMRCCACGSAFSWLRNN</sequence>